<gene>
    <name evidence="19" type="primary">fhuA</name>
    <name evidence="19" type="ORF">GCM10011335_06190</name>
</gene>
<dbReference type="Proteomes" id="UP000613160">
    <property type="component" value="Unassembled WGS sequence"/>
</dbReference>
<feature type="domain" description="TonB-dependent receptor-like beta-barrel" evidence="17">
    <location>
        <begin position="249"/>
        <end position="692"/>
    </location>
</feature>
<dbReference type="GO" id="GO:0015344">
    <property type="term" value="F:siderophore uptake transmembrane transporter activity"/>
    <property type="evidence" value="ECO:0007669"/>
    <property type="project" value="TreeGrafter"/>
</dbReference>
<evidence type="ECO:0000256" key="8">
    <source>
        <dbReference type="ARBA" id="ARBA00023004"/>
    </source>
</evidence>
<protein>
    <submittedName>
        <fullName evidence="19">Ligand-gated channel</fullName>
    </submittedName>
</protein>
<dbReference type="PANTHER" id="PTHR32552">
    <property type="entry name" value="FERRICHROME IRON RECEPTOR-RELATED"/>
    <property type="match status" value="1"/>
</dbReference>
<dbReference type="InterPro" id="IPR012910">
    <property type="entry name" value="Plug_dom"/>
</dbReference>
<evidence type="ECO:0000259" key="17">
    <source>
        <dbReference type="Pfam" id="PF00593"/>
    </source>
</evidence>
<dbReference type="InterPro" id="IPR010105">
    <property type="entry name" value="TonB_sidphr_rcpt"/>
</dbReference>
<evidence type="ECO:0000256" key="15">
    <source>
        <dbReference type="RuleBase" id="RU003357"/>
    </source>
</evidence>
<evidence type="ECO:0000256" key="14">
    <source>
        <dbReference type="PROSITE-ProRule" id="PRU01360"/>
    </source>
</evidence>
<evidence type="ECO:0000256" key="13">
    <source>
        <dbReference type="ARBA" id="ARBA00023237"/>
    </source>
</evidence>
<evidence type="ECO:0000256" key="9">
    <source>
        <dbReference type="ARBA" id="ARBA00023065"/>
    </source>
</evidence>
<proteinExistence type="inferred from homology"/>
<dbReference type="CDD" id="cd01347">
    <property type="entry name" value="ligand_gated_channel"/>
    <property type="match status" value="1"/>
</dbReference>
<comment type="subcellular location">
    <subcellularLocation>
        <location evidence="1 14">Cell outer membrane</location>
        <topology evidence="1 14">Multi-pass membrane protein</topology>
    </subcellularLocation>
</comment>
<dbReference type="GO" id="GO:0015891">
    <property type="term" value="P:siderophore transport"/>
    <property type="evidence" value="ECO:0007669"/>
    <property type="project" value="InterPro"/>
</dbReference>
<keyword evidence="7 16" id="KW-0732">Signal</keyword>
<dbReference type="PANTHER" id="PTHR32552:SF68">
    <property type="entry name" value="FERRICHROME OUTER MEMBRANE TRANSPORTER_PHAGE RECEPTOR"/>
    <property type="match status" value="1"/>
</dbReference>
<dbReference type="EMBL" id="BMJJ01000001">
    <property type="protein sequence ID" value="GGD06020.1"/>
    <property type="molecule type" value="Genomic_DNA"/>
</dbReference>
<reference evidence="19" key="1">
    <citation type="journal article" date="2014" name="Int. J. Syst. Evol. Microbiol.">
        <title>Complete genome sequence of Corynebacterium casei LMG S-19264T (=DSM 44701T), isolated from a smear-ripened cheese.</title>
        <authorList>
            <consortium name="US DOE Joint Genome Institute (JGI-PGF)"/>
            <person name="Walter F."/>
            <person name="Albersmeier A."/>
            <person name="Kalinowski J."/>
            <person name="Ruckert C."/>
        </authorList>
    </citation>
    <scope>NUCLEOTIDE SEQUENCE</scope>
    <source>
        <strain evidence="19">CGMCC 1.15493</strain>
    </source>
</reference>
<evidence type="ECO:0000256" key="7">
    <source>
        <dbReference type="ARBA" id="ARBA00022729"/>
    </source>
</evidence>
<keyword evidence="4 14" id="KW-1134">Transmembrane beta strand</keyword>
<dbReference type="FunFam" id="2.170.130.10:FF:000001">
    <property type="entry name" value="Catecholate siderophore TonB-dependent receptor"/>
    <property type="match status" value="1"/>
</dbReference>
<reference evidence="19" key="2">
    <citation type="submission" date="2020-09" db="EMBL/GenBank/DDBJ databases">
        <authorList>
            <person name="Sun Q."/>
            <person name="Zhou Y."/>
        </authorList>
    </citation>
    <scope>NUCLEOTIDE SEQUENCE</scope>
    <source>
        <strain evidence="19">CGMCC 1.15493</strain>
    </source>
</reference>
<dbReference type="SUPFAM" id="SSF56935">
    <property type="entry name" value="Porins"/>
    <property type="match status" value="1"/>
</dbReference>
<evidence type="ECO:0000259" key="18">
    <source>
        <dbReference type="Pfam" id="PF07715"/>
    </source>
</evidence>
<evidence type="ECO:0000313" key="20">
    <source>
        <dbReference type="Proteomes" id="UP000613160"/>
    </source>
</evidence>
<dbReference type="Pfam" id="PF00593">
    <property type="entry name" value="TonB_dep_Rec_b-barrel"/>
    <property type="match status" value="1"/>
</dbReference>
<evidence type="ECO:0000256" key="10">
    <source>
        <dbReference type="ARBA" id="ARBA00023077"/>
    </source>
</evidence>
<dbReference type="InterPro" id="IPR000531">
    <property type="entry name" value="Beta-barrel_TonB"/>
</dbReference>
<dbReference type="Pfam" id="PF07715">
    <property type="entry name" value="Plug"/>
    <property type="match status" value="1"/>
</dbReference>
<feature type="chain" id="PRO_5037479319" evidence="16">
    <location>
        <begin position="28"/>
        <end position="723"/>
    </location>
</feature>
<keyword evidence="11 14" id="KW-0472">Membrane</keyword>
<dbReference type="GO" id="GO:0009279">
    <property type="term" value="C:cell outer membrane"/>
    <property type="evidence" value="ECO:0007669"/>
    <property type="project" value="UniProtKB-SubCell"/>
</dbReference>
<comment type="caution">
    <text evidence="19">The sequence shown here is derived from an EMBL/GenBank/DDBJ whole genome shotgun (WGS) entry which is preliminary data.</text>
</comment>
<feature type="signal peptide" evidence="16">
    <location>
        <begin position="1"/>
        <end position="27"/>
    </location>
</feature>
<name>A0A916XT56_9HYPH</name>
<comment type="similarity">
    <text evidence="2 14 15">Belongs to the TonB-dependent receptor family.</text>
</comment>
<dbReference type="GO" id="GO:0038023">
    <property type="term" value="F:signaling receptor activity"/>
    <property type="evidence" value="ECO:0007669"/>
    <property type="project" value="InterPro"/>
</dbReference>
<evidence type="ECO:0000256" key="3">
    <source>
        <dbReference type="ARBA" id="ARBA00022448"/>
    </source>
</evidence>
<keyword evidence="8" id="KW-0408">Iron</keyword>
<evidence type="ECO:0000256" key="11">
    <source>
        <dbReference type="ARBA" id="ARBA00023136"/>
    </source>
</evidence>
<feature type="domain" description="TonB-dependent receptor plug" evidence="18">
    <location>
        <begin position="74"/>
        <end position="175"/>
    </location>
</feature>
<keyword evidence="13 14" id="KW-0998">Cell outer membrane</keyword>
<evidence type="ECO:0000256" key="1">
    <source>
        <dbReference type="ARBA" id="ARBA00004571"/>
    </source>
</evidence>
<dbReference type="Gene3D" id="2.170.130.10">
    <property type="entry name" value="TonB-dependent receptor, plug domain"/>
    <property type="match status" value="1"/>
</dbReference>
<dbReference type="Gene3D" id="2.40.170.20">
    <property type="entry name" value="TonB-dependent receptor, beta-barrel domain"/>
    <property type="match status" value="1"/>
</dbReference>
<evidence type="ECO:0000256" key="6">
    <source>
        <dbReference type="ARBA" id="ARBA00022692"/>
    </source>
</evidence>
<keyword evidence="20" id="KW-1185">Reference proteome</keyword>
<dbReference type="NCBIfam" id="TIGR01783">
    <property type="entry name" value="TonB-siderophor"/>
    <property type="match status" value="1"/>
</dbReference>
<dbReference type="InterPro" id="IPR037066">
    <property type="entry name" value="Plug_dom_sf"/>
</dbReference>
<evidence type="ECO:0000256" key="2">
    <source>
        <dbReference type="ARBA" id="ARBA00009810"/>
    </source>
</evidence>
<evidence type="ECO:0000256" key="4">
    <source>
        <dbReference type="ARBA" id="ARBA00022452"/>
    </source>
</evidence>
<accession>A0A916XT56</accession>
<organism evidence="19 20">
    <name type="scientific">Aureimonas glaciei</name>
    <dbReference type="NCBI Taxonomy" id="1776957"/>
    <lineage>
        <taxon>Bacteria</taxon>
        <taxon>Pseudomonadati</taxon>
        <taxon>Pseudomonadota</taxon>
        <taxon>Alphaproteobacteria</taxon>
        <taxon>Hyphomicrobiales</taxon>
        <taxon>Aurantimonadaceae</taxon>
        <taxon>Aureimonas</taxon>
    </lineage>
</organism>
<evidence type="ECO:0000256" key="16">
    <source>
        <dbReference type="SAM" id="SignalP"/>
    </source>
</evidence>
<dbReference type="PROSITE" id="PS52016">
    <property type="entry name" value="TONB_DEPENDENT_REC_3"/>
    <property type="match status" value="1"/>
</dbReference>
<dbReference type="InterPro" id="IPR039426">
    <property type="entry name" value="TonB-dep_rcpt-like"/>
</dbReference>
<sequence>MPFPVRRTQTLLLVSCALGALLVPAAAQDAIVLDTVTLQGAGAGTGTDGTLAADSALVVPKQSATSTKGAGSRLESPQPVSVIGQDQLELRNVQSVDEAVRYSSGVQGQKFGNNNRLDWFNIRGFPANEDGLYLDGLALFSTAFATWQVDPVLLERVEVLKGPASVLYGGSSPGGLVNLVSKRPTTTPQGSVEVGVNEYGQVYTALDSSGPLGDDDIWTYRLNAKLFGGDFYADEGDEFRGLIAPTLTYQPDAQTSFTLYGSYQRDDSNNVPGFLPYVGTVVPASYGKIDRKLFTSDTTIDTFERDQTMIGYEFEHSFNETFTVRQKARYAHLDSTYELAYGNGYVTPGGSELARIHFRTDPTADTVTIDNQVEALFATGAIDHKLLAGLDYRYYKLDQTQAVSAWNGPGGLGMPLDVLNPNYGVGQPPLGAPYIDNAQTLNQTGLYIQDQMRADKLVVTLNARYDFLNTELDNRIGTDAEDDEGAFSGRAGVAYLFDNGLTPYATYSRFFTPVLGIDAAGTPFESGDGDQYEAGIKYQPTGFDGFFTASVFDLTRGNVLTNDVVGNNPFQQVQTGEIQSQGFELEGTVGLGNGFSLLAAYTKFDLEVTESSDVDLGKVPVAIPEEFASLWLDYAFQSDALTGLRLGGGLRWNGESYADKANTLEVPDYTVVDASISYEKANWKGQLNASNLFDKKAVSSCQDANSCFYNEPRKVTASLTYSW</sequence>
<dbReference type="RefSeq" id="WP_188849070.1">
    <property type="nucleotide sequence ID" value="NZ_BMJJ01000001.1"/>
</dbReference>
<keyword evidence="10 15" id="KW-0798">TonB box</keyword>
<keyword evidence="5" id="KW-0410">Iron transport</keyword>
<keyword evidence="12" id="KW-0675">Receptor</keyword>
<evidence type="ECO:0000313" key="19">
    <source>
        <dbReference type="EMBL" id="GGD06020.1"/>
    </source>
</evidence>
<keyword evidence="3 14" id="KW-0813">Transport</keyword>
<keyword evidence="6 14" id="KW-0812">Transmembrane</keyword>
<evidence type="ECO:0000256" key="5">
    <source>
        <dbReference type="ARBA" id="ARBA00022496"/>
    </source>
</evidence>
<dbReference type="AlphaFoldDB" id="A0A916XT56"/>
<dbReference type="InterPro" id="IPR036942">
    <property type="entry name" value="Beta-barrel_TonB_sf"/>
</dbReference>
<evidence type="ECO:0000256" key="12">
    <source>
        <dbReference type="ARBA" id="ARBA00023170"/>
    </source>
</evidence>
<keyword evidence="9" id="KW-0406">Ion transport</keyword>